<dbReference type="InterPro" id="IPR036259">
    <property type="entry name" value="MFS_trans_sf"/>
</dbReference>
<evidence type="ECO:0008006" key="3">
    <source>
        <dbReference type="Google" id="ProtNLM"/>
    </source>
</evidence>
<proteinExistence type="predicted"/>
<gene>
    <name evidence="1" type="ORF">OG699_00405</name>
    <name evidence="2" type="ORF">OG699_44860</name>
</gene>
<evidence type="ECO:0000313" key="1">
    <source>
        <dbReference type="EMBL" id="WTZ06626.1"/>
    </source>
</evidence>
<organism evidence="2">
    <name type="scientific">Streptomyces sp. NBC_01393</name>
    <dbReference type="NCBI Taxonomy" id="2903851"/>
    <lineage>
        <taxon>Bacteria</taxon>
        <taxon>Bacillati</taxon>
        <taxon>Actinomycetota</taxon>
        <taxon>Actinomycetes</taxon>
        <taxon>Kitasatosporales</taxon>
        <taxon>Streptomycetaceae</taxon>
        <taxon>Streptomyces</taxon>
    </lineage>
</organism>
<dbReference type="SUPFAM" id="SSF103473">
    <property type="entry name" value="MFS general substrate transporter"/>
    <property type="match status" value="1"/>
</dbReference>
<sequence>MTAQVSEQSVLPAPVLLGAGMAFSVLPPTVLATSGLRGDEAGAAAGVLDSLQCVGGSIGPAALVTVSSHSGGTAGGFATGPAFAGCALPAALFLRHRCE</sequence>
<evidence type="ECO:0000313" key="2">
    <source>
        <dbReference type="EMBL" id="WTZ14461.1"/>
    </source>
</evidence>
<protein>
    <recommendedName>
        <fullName evidence="3">MFS transporter</fullName>
    </recommendedName>
</protein>
<name>A0AAU3IDJ2_9ACTN</name>
<dbReference type="AlphaFoldDB" id="A0AAU3IDJ2"/>
<reference evidence="2" key="1">
    <citation type="submission" date="2022-10" db="EMBL/GenBank/DDBJ databases">
        <title>The complete genomes of actinobacterial strains from the NBC collection.</title>
        <authorList>
            <person name="Joergensen T.S."/>
            <person name="Alvarez Arevalo M."/>
            <person name="Sterndorff E.B."/>
            <person name="Faurdal D."/>
            <person name="Vuksanovic O."/>
            <person name="Mourched A.-S."/>
            <person name="Charusanti P."/>
            <person name="Shaw S."/>
            <person name="Blin K."/>
            <person name="Weber T."/>
        </authorList>
    </citation>
    <scope>NUCLEOTIDE SEQUENCE</scope>
    <source>
        <strain evidence="2">NBC_01393</strain>
    </source>
</reference>
<accession>A0AAU3IDJ2</accession>
<dbReference type="EMBL" id="CP109546">
    <property type="protein sequence ID" value="WTZ14461.1"/>
    <property type="molecule type" value="Genomic_DNA"/>
</dbReference>
<dbReference type="EMBL" id="CP109546">
    <property type="protein sequence ID" value="WTZ06626.1"/>
    <property type="molecule type" value="Genomic_DNA"/>
</dbReference>